<dbReference type="EMBL" id="BOMP01000124">
    <property type="protein sequence ID" value="GIE44297.1"/>
    <property type="molecule type" value="Genomic_DNA"/>
</dbReference>
<name>A0A7W7HK25_9ACTN</name>
<keyword evidence="5" id="KW-1185">Reference proteome</keyword>
<dbReference type="EMBL" id="JACHNC010000001">
    <property type="protein sequence ID" value="MBB4751976.1"/>
    <property type="molecule type" value="Genomic_DNA"/>
</dbReference>
<dbReference type="Proteomes" id="UP000631312">
    <property type="component" value="Unassembled WGS sequence"/>
</dbReference>
<feature type="region of interest" description="Disordered" evidence="1">
    <location>
        <begin position="1"/>
        <end position="28"/>
    </location>
</feature>
<proteinExistence type="predicted"/>
<reference evidence="3 4" key="1">
    <citation type="submission" date="2020-08" db="EMBL/GenBank/DDBJ databases">
        <title>Sequencing the genomes of 1000 actinobacteria strains.</title>
        <authorList>
            <person name="Klenk H.-P."/>
        </authorList>
    </citation>
    <scope>NUCLEOTIDE SEQUENCE [LARGE SCALE GENOMIC DNA]</scope>
    <source>
        <strain evidence="3 4">DSM 43150</strain>
    </source>
</reference>
<evidence type="ECO:0000313" key="4">
    <source>
        <dbReference type="Proteomes" id="UP000590511"/>
    </source>
</evidence>
<protein>
    <submittedName>
        <fullName evidence="3">Uncharacterized protein</fullName>
    </submittedName>
</protein>
<dbReference type="RefSeq" id="WP_188123917.1">
    <property type="nucleotide sequence ID" value="NZ_BOMP01000124.1"/>
</dbReference>
<evidence type="ECO:0000313" key="3">
    <source>
        <dbReference type="EMBL" id="MBB4751976.1"/>
    </source>
</evidence>
<dbReference type="AlphaFoldDB" id="A0A7W7HK25"/>
<accession>A0A7W7HK25</accession>
<gene>
    <name evidence="2" type="ORF">Alo02nite_71950</name>
    <name evidence="3" type="ORF">BJ964_006137</name>
</gene>
<evidence type="ECO:0000313" key="5">
    <source>
        <dbReference type="Proteomes" id="UP000631312"/>
    </source>
</evidence>
<reference evidence="2 5" key="2">
    <citation type="submission" date="2021-01" db="EMBL/GenBank/DDBJ databases">
        <title>Whole genome shotgun sequence of Actinoplanes lobatus NBRC 12513.</title>
        <authorList>
            <person name="Komaki H."/>
            <person name="Tamura T."/>
        </authorList>
    </citation>
    <scope>NUCLEOTIDE SEQUENCE [LARGE SCALE GENOMIC DNA]</scope>
    <source>
        <strain evidence="2 5">NBRC 12513</strain>
    </source>
</reference>
<sequence length="184" mass="19904">MERTLSRQETSVAVAPTIQDGKWSGPGDGTFSGPAKLSAMSTKIRRSAGSFTPLESWLDRAGIKRRDPARDVADFGNGQAFKVFCMTWTLGQVRKRRVGAAEIVVAKGGWLHLTPGAETVWRSSPARETMIIPAQVALAPSGRQLYFRNQAAFTLVTPGGEHDIAIRKVDEDLVRLALVATVGV</sequence>
<organism evidence="3 4">
    <name type="scientific">Actinoplanes lobatus</name>
    <dbReference type="NCBI Taxonomy" id="113568"/>
    <lineage>
        <taxon>Bacteria</taxon>
        <taxon>Bacillati</taxon>
        <taxon>Actinomycetota</taxon>
        <taxon>Actinomycetes</taxon>
        <taxon>Micromonosporales</taxon>
        <taxon>Micromonosporaceae</taxon>
        <taxon>Actinoplanes</taxon>
    </lineage>
</organism>
<dbReference type="Proteomes" id="UP000590511">
    <property type="component" value="Unassembled WGS sequence"/>
</dbReference>
<comment type="caution">
    <text evidence="3">The sequence shown here is derived from an EMBL/GenBank/DDBJ whole genome shotgun (WGS) entry which is preliminary data.</text>
</comment>
<evidence type="ECO:0000256" key="1">
    <source>
        <dbReference type="SAM" id="MobiDB-lite"/>
    </source>
</evidence>
<evidence type="ECO:0000313" key="2">
    <source>
        <dbReference type="EMBL" id="GIE44297.1"/>
    </source>
</evidence>